<dbReference type="RefSeq" id="WP_149329429.1">
    <property type="nucleotide sequence ID" value="NZ_VTPY01000006.1"/>
</dbReference>
<keyword evidence="2" id="KW-1185">Reference proteome</keyword>
<evidence type="ECO:0000313" key="2">
    <source>
        <dbReference type="Proteomes" id="UP000486760"/>
    </source>
</evidence>
<dbReference type="AlphaFoldDB" id="A0A7V7KGJ2"/>
<name>A0A7V7KGJ2_9GAMM</name>
<dbReference type="Pfam" id="PF11390">
    <property type="entry name" value="FdsD"/>
    <property type="match status" value="1"/>
</dbReference>
<sequence>MSRSQLDSLIHMANQIAANNAHYGDATVERVHSHLKKFWARSMKRQIVDYLQQDGSRLSPLAREAVERLAREQVARVG</sequence>
<proteinExistence type="predicted"/>
<dbReference type="EMBL" id="VTPY01000006">
    <property type="protein sequence ID" value="KAA0010792.1"/>
    <property type="molecule type" value="Genomic_DNA"/>
</dbReference>
<evidence type="ECO:0000313" key="1">
    <source>
        <dbReference type="EMBL" id="KAA0010792.1"/>
    </source>
</evidence>
<protein>
    <submittedName>
        <fullName evidence="1">Formate dehydrogenase subunit delta</fullName>
    </submittedName>
</protein>
<gene>
    <name evidence="1" type="ORF">F0A17_16385</name>
</gene>
<dbReference type="InterPro" id="IPR021074">
    <property type="entry name" value="Formate_DH_dsu"/>
</dbReference>
<reference evidence="1 2" key="1">
    <citation type="submission" date="2019-08" db="EMBL/GenBank/DDBJ databases">
        <title>Bioinformatics analysis of the strain L3 and L5.</title>
        <authorList>
            <person name="Li X."/>
        </authorList>
    </citation>
    <scope>NUCLEOTIDE SEQUENCE [LARGE SCALE GENOMIC DNA]</scope>
    <source>
        <strain evidence="1 2">L5</strain>
    </source>
</reference>
<dbReference type="Proteomes" id="UP000486760">
    <property type="component" value="Unassembled WGS sequence"/>
</dbReference>
<organism evidence="1 2">
    <name type="scientific">Billgrantia pellis</name>
    <dbReference type="NCBI Taxonomy" id="2606936"/>
    <lineage>
        <taxon>Bacteria</taxon>
        <taxon>Pseudomonadati</taxon>
        <taxon>Pseudomonadota</taxon>
        <taxon>Gammaproteobacteria</taxon>
        <taxon>Oceanospirillales</taxon>
        <taxon>Halomonadaceae</taxon>
        <taxon>Billgrantia</taxon>
    </lineage>
</organism>
<accession>A0A7V7KGJ2</accession>
<comment type="caution">
    <text evidence="1">The sequence shown here is derived from an EMBL/GenBank/DDBJ whole genome shotgun (WGS) entry which is preliminary data.</text>
</comment>